<gene>
    <name evidence="4" type="ORF">AMSG_09561</name>
</gene>
<dbReference type="OrthoDB" id="506498at2759"/>
<feature type="compositionally biased region" description="Low complexity" evidence="1">
    <location>
        <begin position="23"/>
        <end position="41"/>
    </location>
</feature>
<dbReference type="Gene3D" id="3.40.50.150">
    <property type="entry name" value="Vaccinia Virus protein VP39"/>
    <property type="match status" value="1"/>
</dbReference>
<dbReference type="AlphaFoldDB" id="A0A0L0DNS7"/>
<feature type="domain" description="S-adenosylmethionine-dependent methyltransferase Rv2258c-like winged HTH" evidence="3">
    <location>
        <begin position="63"/>
        <end position="121"/>
    </location>
</feature>
<dbReference type="InterPro" id="IPR036390">
    <property type="entry name" value="WH_DNA-bd_sf"/>
</dbReference>
<protein>
    <submittedName>
        <fullName evidence="4">Methylase</fullName>
    </submittedName>
</protein>
<dbReference type="SUPFAM" id="SSF53335">
    <property type="entry name" value="S-adenosyl-L-methionine-dependent methyltransferases"/>
    <property type="match status" value="1"/>
</dbReference>
<sequence>MFTRKADNDPSAPPMTKKPRGLSPASSSSSSSSSSAAAAAAGGPSADELSATVMSHLSGAMGGIIVFAGSQLGLFDALAACGPATAANLATAVDLDPRYVLEWLNGAVAAGYAQYNVSKATEKELAAGVGGGSGTYFMNEAQIAAMANVSSPRYCRPFFDLVVGNIFLYNDVVAKGFKAGGGMPFSAYNLHSTIAQVNANTFANDLIPWMEAIPGLVDRLHTPGTRFLDIGCGEGQATLVLAKAFPDAIFVGLDADHASIINAREHAFQASLTNASFVEASLRDYPSILSEPTSRFGYDIVWAYDTLHDIGDLEPTLRAIRAVCRSPDTMFIWSEPSGSSNPNDNRHPRGVMRAGISLLHCLPVAIGQDGAGTGTVIGSPPVFATYAKRAGFLGVEELDVPDKTNYFFKVLLPPTLDELRDGVGGE</sequence>
<dbReference type="InterPro" id="IPR029063">
    <property type="entry name" value="SAM-dependent_MTases_sf"/>
</dbReference>
<keyword evidence="4" id="KW-0489">Methyltransferase</keyword>
<evidence type="ECO:0000256" key="1">
    <source>
        <dbReference type="SAM" id="MobiDB-lite"/>
    </source>
</evidence>
<dbReference type="InterPro" id="IPR053173">
    <property type="entry name" value="SAM-binding_MTase"/>
</dbReference>
<evidence type="ECO:0000259" key="2">
    <source>
        <dbReference type="Pfam" id="PF13847"/>
    </source>
</evidence>
<evidence type="ECO:0000313" key="4">
    <source>
        <dbReference type="EMBL" id="KNC53920.1"/>
    </source>
</evidence>
<organism evidence="4 5">
    <name type="scientific">Thecamonas trahens ATCC 50062</name>
    <dbReference type="NCBI Taxonomy" id="461836"/>
    <lineage>
        <taxon>Eukaryota</taxon>
        <taxon>Apusozoa</taxon>
        <taxon>Apusomonadida</taxon>
        <taxon>Apusomonadidae</taxon>
        <taxon>Thecamonas</taxon>
    </lineage>
</organism>
<dbReference type="Gene3D" id="1.10.10.10">
    <property type="entry name" value="Winged helix-like DNA-binding domain superfamily/Winged helix DNA-binding domain"/>
    <property type="match status" value="1"/>
</dbReference>
<reference evidence="4 5" key="1">
    <citation type="submission" date="2010-05" db="EMBL/GenBank/DDBJ databases">
        <title>The Genome Sequence of Thecamonas trahens ATCC 50062.</title>
        <authorList>
            <consortium name="The Broad Institute Genome Sequencing Platform"/>
            <person name="Russ C."/>
            <person name="Cuomo C."/>
            <person name="Shea T."/>
            <person name="Young S.K."/>
            <person name="Zeng Q."/>
            <person name="Koehrsen M."/>
            <person name="Haas B."/>
            <person name="Borodovsky M."/>
            <person name="Guigo R."/>
            <person name="Alvarado L."/>
            <person name="Berlin A."/>
            <person name="Bochicchio J."/>
            <person name="Borenstein D."/>
            <person name="Chapman S."/>
            <person name="Chen Z."/>
            <person name="Freedman E."/>
            <person name="Gellesch M."/>
            <person name="Goldberg J."/>
            <person name="Griggs A."/>
            <person name="Gujja S."/>
            <person name="Heilman E."/>
            <person name="Heiman D."/>
            <person name="Hepburn T."/>
            <person name="Howarth C."/>
            <person name="Jen D."/>
            <person name="Larson L."/>
            <person name="Mehta T."/>
            <person name="Park D."/>
            <person name="Pearson M."/>
            <person name="Roberts A."/>
            <person name="Saif S."/>
            <person name="Shenoy N."/>
            <person name="Sisk P."/>
            <person name="Stolte C."/>
            <person name="Sykes S."/>
            <person name="Thomson T."/>
            <person name="Walk T."/>
            <person name="White J."/>
            <person name="Yandava C."/>
            <person name="Burger G."/>
            <person name="Gray M.W."/>
            <person name="Holland P.W.H."/>
            <person name="King N."/>
            <person name="Lang F.B.F."/>
            <person name="Roger A.J."/>
            <person name="Ruiz-Trillo I."/>
            <person name="Lander E."/>
            <person name="Nusbaum C."/>
        </authorList>
    </citation>
    <scope>NUCLEOTIDE SEQUENCE [LARGE SCALE GENOMIC DNA]</scope>
    <source>
        <strain evidence="4 5">ATCC 50062</strain>
    </source>
</reference>
<dbReference type="InterPro" id="IPR048711">
    <property type="entry name" value="WHD_Rv2258c"/>
</dbReference>
<dbReference type="InterPro" id="IPR025714">
    <property type="entry name" value="Methyltranfer_dom"/>
</dbReference>
<dbReference type="RefSeq" id="XP_013754125.1">
    <property type="nucleotide sequence ID" value="XM_013898671.1"/>
</dbReference>
<dbReference type="PANTHER" id="PTHR45128">
    <property type="entry name" value="METHYLTRANSFERASE TYPE 11"/>
    <property type="match status" value="1"/>
</dbReference>
<dbReference type="eggNOG" id="KOG1269">
    <property type="taxonomic scope" value="Eukaryota"/>
</dbReference>
<dbReference type="SUPFAM" id="SSF46785">
    <property type="entry name" value="Winged helix' DNA-binding domain"/>
    <property type="match status" value="1"/>
</dbReference>
<dbReference type="STRING" id="461836.A0A0L0DNS7"/>
<dbReference type="GeneID" id="25567996"/>
<keyword evidence="4" id="KW-0808">Transferase</keyword>
<dbReference type="Proteomes" id="UP000054408">
    <property type="component" value="Unassembled WGS sequence"/>
</dbReference>
<proteinExistence type="predicted"/>
<name>A0A0L0DNS7_THETB</name>
<dbReference type="CDD" id="cd02440">
    <property type="entry name" value="AdoMet_MTases"/>
    <property type="match status" value="1"/>
</dbReference>
<dbReference type="InterPro" id="IPR036388">
    <property type="entry name" value="WH-like_DNA-bd_sf"/>
</dbReference>
<evidence type="ECO:0000259" key="3">
    <source>
        <dbReference type="Pfam" id="PF21320"/>
    </source>
</evidence>
<dbReference type="Pfam" id="PF21320">
    <property type="entry name" value="WHD_Rv2258c"/>
    <property type="match status" value="1"/>
</dbReference>
<dbReference type="Pfam" id="PF13847">
    <property type="entry name" value="Methyltransf_31"/>
    <property type="match status" value="1"/>
</dbReference>
<keyword evidence="5" id="KW-1185">Reference proteome</keyword>
<accession>A0A0L0DNS7</accession>
<dbReference type="GO" id="GO:0032259">
    <property type="term" value="P:methylation"/>
    <property type="evidence" value="ECO:0007669"/>
    <property type="project" value="UniProtKB-KW"/>
</dbReference>
<dbReference type="GO" id="GO:0008168">
    <property type="term" value="F:methyltransferase activity"/>
    <property type="evidence" value="ECO:0007669"/>
    <property type="project" value="UniProtKB-KW"/>
</dbReference>
<evidence type="ECO:0000313" key="5">
    <source>
        <dbReference type="Proteomes" id="UP000054408"/>
    </source>
</evidence>
<dbReference type="OMA" id="FECIHDM"/>
<feature type="domain" description="Methyltransferase" evidence="2">
    <location>
        <begin position="222"/>
        <end position="330"/>
    </location>
</feature>
<dbReference type="PANTHER" id="PTHR45128:SF1">
    <property type="entry name" value="S-ADENOSYLMETHIONINE-DEPENDENT METHYLTRANSFERASE RV2258C"/>
    <property type="match status" value="1"/>
</dbReference>
<feature type="region of interest" description="Disordered" evidence="1">
    <location>
        <begin position="1"/>
        <end position="41"/>
    </location>
</feature>
<dbReference type="EMBL" id="GL349484">
    <property type="protein sequence ID" value="KNC53920.1"/>
    <property type="molecule type" value="Genomic_DNA"/>
</dbReference>